<dbReference type="GO" id="GO:0015074">
    <property type="term" value="P:DNA integration"/>
    <property type="evidence" value="ECO:0007669"/>
    <property type="project" value="InterPro"/>
</dbReference>
<dbReference type="AlphaFoldDB" id="A0A1I1LZC8"/>
<dbReference type="STRING" id="1164594.SAMN05216204_11059"/>
<proteinExistence type="predicted"/>
<dbReference type="InterPro" id="IPR013762">
    <property type="entry name" value="Integrase-like_cat_sf"/>
</dbReference>
<sequence>MENPYLVVEPLGSARSRAYEYSRYAERLGSTFVAAVCQHARDSYDKQFLIKGSRAVGLILAVAHLDSFFCILKNTLDKYHLVSTSAMESSHLHEFANDFLASRSITNCNLSTSDTHHYEKNLAILKRYADAGILCVDLQHFASVKQSPYYVLHTEPTNGTSITYEYSRIADRVGAMFVASACALIRELRKTANVTERTWQDNYAERFDHFLGQLHPFLESMHYRSTEALSEDGWQQFVDYLARSILEDRVSGKTGNMISAKTKDKQRLTTNKLLANLALRGLLPKRFEIPPPGGRMRAVDGESKFTQRGFYVKEKKEVAYSPFILMIQQGDKTNLYSYEAFQPLARFFLLEALPALDRYYNIRTNQQRKVCHQVVTSLLSFLMRQKGIGSMPDFFRNLGSAAFRRIEAMTWEKALYEWRADLICDTATPESSRSILRKHKLIGTLNQVWAVLASSNVVPEVKLKGIKNAKARQTSKSRPCLAQLSPRENGTEHGKDTERNALISKLTRPFDEFEKSEAIEFITALYAHLPSQNVKLLDLDSLVSEIRKLNTFRLESLRRCAELDFLQWYEHWLFGQRALIEATHSSQELIALLDYTERSVSDRRRNATKLITGTTLPNLGNALSLMLEALDGNSSGISGRYHHLKRRWGGHEQLQAYLHPHKRATVALWILLLVDTGANCEVVREMPTNCLTKTEDSTHMTVSFGQKARAHYVRINDSLPVAPQPGQKLSAVQAIRYYLSMSVRYREEADVSVANTLFLDTQQGHIVTITESRAREDFKAFLRDHPELHNLDIRPSSIRPSCLLELQHRDPLIRIETAQAQADHASATTTGIYTQRTHTKLVQIEKIRAFTIAFQAVIIESIDGAAEKLGMSHEAAVKLFSNAARSGLGVACLNSKAGIQPGTQQGESCTRLDACPGCEMRYIVGTADNIADLILFNEYLESREENEIMSNAIAWENRWLPWRTLAEVALAKFSQGETASSYIQAKSIADARRPNYKPFPLF</sequence>
<keyword evidence="3" id="KW-1185">Reference proteome</keyword>
<reference evidence="3" key="1">
    <citation type="submission" date="2016-10" db="EMBL/GenBank/DDBJ databases">
        <authorList>
            <person name="Varghese N."/>
            <person name="Submissions S."/>
        </authorList>
    </citation>
    <scope>NUCLEOTIDE SEQUENCE [LARGE SCALE GENOMIC DNA]</scope>
    <source>
        <strain evidence="3">CGMCC 1.12041</strain>
    </source>
</reference>
<dbReference type="GO" id="GO:0003677">
    <property type="term" value="F:DNA binding"/>
    <property type="evidence" value="ECO:0007669"/>
    <property type="project" value="InterPro"/>
</dbReference>
<dbReference type="EMBL" id="FOLD01000010">
    <property type="protein sequence ID" value="SFC78461.1"/>
    <property type="molecule type" value="Genomic_DNA"/>
</dbReference>
<organism evidence="2 3">
    <name type="scientific">Massilia yuzhufengensis</name>
    <dbReference type="NCBI Taxonomy" id="1164594"/>
    <lineage>
        <taxon>Bacteria</taxon>
        <taxon>Pseudomonadati</taxon>
        <taxon>Pseudomonadota</taxon>
        <taxon>Betaproteobacteria</taxon>
        <taxon>Burkholderiales</taxon>
        <taxon>Oxalobacteraceae</taxon>
        <taxon>Telluria group</taxon>
        <taxon>Massilia</taxon>
    </lineage>
</organism>
<dbReference type="GO" id="GO:0006310">
    <property type="term" value="P:DNA recombination"/>
    <property type="evidence" value="ECO:0007669"/>
    <property type="project" value="InterPro"/>
</dbReference>
<accession>A0A1I1LZC8</accession>
<name>A0A1I1LZC8_9BURK</name>
<dbReference type="Gene3D" id="1.10.443.10">
    <property type="entry name" value="Intergrase catalytic core"/>
    <property type="match status" value="1"/>
</dbReference>
<evidence type="ECO:0000256" key="1">
    <source>
        <dbReference type="SAM" id="MobiDB-lite"/>
    </source>
</evidence>
<evidence type="ECO:0000313" key="2">
    <source>
        <dbReference type="EMBL" id="SFC78461.1"/>
    </source>
</evidence>
<dbReference type="Proteomes" id="UP000198639">
    <property type="component" value="Unassembled WGS sequence"/>
</dbReference>
<gene>
    <name evidence="2" type="ORF">SAMN05216204_11059</name>
</gene>
<evidence type="ECO:0000313" key="3">
    <source>
        <dbReference type="Proteomes" id="UP000198639"/>
    </source>
</evidence>
<protein>
    <submittedName>
        <fullName evidence="2">Uncharacterized protein</fullName>
    </submittedName>
</protein>
<feature type="region of interest" description="Disordered" evidence="1">
    <location>
        <begin position="476"/>
        <end position="498"/>
    </location>
</feature>
<feature type="compositionally biased region" description="Basic and acidic residues" evidence="1">
    <location>
        <begin position="489"/>
        <end position="498"/>
    </location>
</feature>